<keyword evidence="5 8" id="KW-0175">Coiled coil</keyword>
<feature type="compositionally biased region" description="Basic and acidic residues" evidence="9">
    <location>
        <begin position="313"/>
        <end position="328"/>
    </location>
</feature>
<protein>
    <recommendedName>
        <fullName evidence="10">CBF1-interacting co-repressor CIR N-terminal domain-containing protein</fullName>
    </recommendedName>
</protein>
<gene>
    <name evidence="12" type="ORF">PgNI_10160</name>
</gene>
<feature type="compositionally biased region" description="Basic and acidic residues" evidence="9">
    <location>
        <begin position="378"/>
        <end position="387"/>
    </location>
</feature>
<dbReference type="InterPro" id="IPR051376">
    <property type="entry name" value="CWC25_splicing_factor"/>
</dbReference>
<feature type="region of interest" description="Disordered" evidence="9">
    <location>
        <begin position="154"/>
        <end position="387"/>
    </location>
</feature>
<dbReference type="InterPro" id="IPR019339">
    <property type="entry name" value="CIR_N_dom"/>
</dbReference>
<organism evidence="11 12">
    <name type="scientific">Pyricularia grisea</name>
    <name type="common">Crabgrass-specific blast fungus</name>
    <name type="synonym">Magnaporthe grisea</name>
    <dbReference type="NCBI Taxonomy" id="148305"/>
    <lineage>
        <taxon>Eukaryota</taxon>
        <taxon>Fungi</taxon>
        <taxon>Dikarya</taxon>
        <taxon>Ascomycota</taxon>
        <taxon>Pezizomycotina</taxon>
        <taxon>Sordariomycetes</taxon>
        <taxon>Sordariomycetidae</taxon>
        <taxon>Magnaporthales</taxon>
        <taxon>Pyriculariaceae</taxon>
        <taxon>Pyricularia</taxon>
    </lineage>
</organism>
<dbReference type="PANTHER" id="PTHR16196">
    <property type="entry name" value="CELL CYCLE CONTROL PROTEIN CWF25"/>
    <property type="match status" value="1"/>
</dbReference>
<evidence type="ECO:0000256" key="9">
    <source>
        <dbReference type="SAM" id="MobiDB-lite"/>
    </source>
</evidence>
<evidence type="ECO:0000256" key="6">
    <source>
        <dbReference type="ARBA" id="ARBA00023187"/>
    </source>
</evidence>
<feature type="compositionally biased region" description="Basic and acidic residues" evidence="9">
    <location>
        <begin position="285"/>
        <end position="301"/>
    </location>
</feature>
<evidence type="ECO:0000256" key="5">
    <source>
        <dbReference type="ARBA" id="ARBA00023054"/>
    </source>
</evidence>
<evidence type="ECO:0000313" key="12">
    <source>
        <dbReference type="RefSeq" id="XP_030979567.1"/>
    </source>
</evidence>
<feature type="compositionally biased region" description="Basic residues" evidence="9">
    <location>
        <begin position="194"/>
        <end position="207"/>
    </location>
</feature>
<comment type="similarity">
    <text evidence="2">Belongs to the CWC25 family.</text>
</comment>
<feature type="coiled-coil region" evidence="8">
    <location>
        <begin position="27"/>
        <end position="61"/>
    </location>
</feature>
<reference evidence="12" key="2">
    <citation type="submission" date="2019-10" db="EMBL/GenBank/DDBJ databases">
        <authorList>
            <consortium name="NCBI Genome Project"/>
        </authorList>
    </citation>
    <scope>NUCLEOTIDE SEQUENCE</scope>
    <source>
        <strain evidence="12">NI907</strain>
    </source>
</reference>
<dbReference type="GO" id="GO:0000398">
    <property type="term" value="P:mRNA splicing, via spliceosome"/>
    <property type="evidence" value="ECO:0007669"/>
    <property type="project" value="TreeGrafter"/>
</dbReference>
<dbReference type="PANTHER" id="PTHR16196:SF0">
    <property type="entry name" value="PRE-MRNA-SPLICING FACTOR CWC25 HOMOLOG"/>
    <property type="match status" value="1"/>
</dbReference>
<evidence type="ECO:0000256" key="8">
    <source>
        <dbReference type="SAM" id="Coils"/>
    </source>
</evidence>
<evidence type="ECO:0000313" key="11">
    <source>
        <dbReference type="Proteomes" id="UP000515153"/>
    </source>
</evidence>
<dbReference type="Proteomes" id="UP000515153">
    <property type="component" value="Chromosome VII"/>
</dbReference>
<evidence type="ECO:0000256" key="4">
    <source>
        <dbReference type="ARBA" id="ARBA00022728"/>
    </source>
</evidence>
<dbReference type="Pfam" id="PF12542">
    <property type="entry name" value="CWC25"/>
    <property type="match status" value="1"/>
</dbReference>
<dbReference type="Pfam" id="PF10197">
    <property type="entry name" value="Cir_N"/>
    <property type="match status" value="1"/>
</dbReference>
<feature type="compositionally biased region" description="Basic and acidic residues" evidence="9">
    <location>
        <begin position="338"/>
        <end position="366"/>
    </location>
</feature>
<dbReference type="AlphaFoldDB" id="A0A6P8AXG8"/>
<keyword evidence="6" id="KW-0508">mRNA splicing</keyword>
<dbReference type="InterPro" id="IPR022209">
    <property type="entry name" value="CWC25"/>
</dbReference>
<feature type="compositionally biased region" description="Basic and acidic residues" evidence="9">
    <location>
        <begin position="208"/>
        <end position="279"/>
    </location>
</feature>
<proteinExistence type="inferred from homology"/>
<dbReference type="SMART" id="SM01083">
    <property type="entry name" value="Cir_N"/>
    <property type="match status" value="1"/>
</dbReference>
<evidence type="ECO:0000259" key="10">
    <source>
        <dbReference type="SMART" id="SM01083"/>
    </source>
</evidence>
<evidence type="ECO:0000256" key="1">
    <source>
        <dbReference type="ARBA" id="ARBA00004123"/>
    </source>
</evidence>
<keyword evidence="3" id="KW-0507">mRNA processing</keyword>
<reference evidence="11 12" key="1">
    <citation type="journal article" date="2019" name="Mol. Biol. Evol.">
        <title>Blast fungal genomes show frequent chromosomal changes, gene gains and losses, and effector gene turnover.</title>
        <authorList>
            <person name="Gomez Luciano L.B."/>
            <person name="Jason Tsai I."/>
            <person name="Chuma I."/>
            <person name="Tosa Y."/>
            <person name="Chen Y.H."/>
            <person name="Li J.Y."/>
            <person name="Li M.Y."/>
            <person name="Jade Lu M.Y."/>
            <person name="Nakayashiki H."/>
            <person name="Li W.H."/>
        </authorList>
    </citation>
    <scope>NUCLEOTIDE SEQUENCE [LARGE SCALE GENOMIC DNA]</scope>
    <source>
        <strain evidence="11 12">NI907</strain>
    </source>
</reference>
<accession>A0A6P8AXG8</accession>
<keyword evidence="11" id="KW-1185">Reference proteome</keyword>
<keyword evidence="7" id="KW-0539">Nucleus</keyword>
<feature type="domain" description="CBF1-interacting co-repressor CIR N-terminal" evidence="10">
    <location>
        <begin position="11"/>
        <end position="47"/>
    </location>
</feature>
<reference evidence="12" key="3">
    <citation type="submission" date="2025-08" db="UniProtKB">
        <authorList>
            <consortium name="RefSeq"/>
        </authorList>
    </citation>
    <scope>IDENTIFICATION</scope>
    <source>
        <strain evidence="12">NI907</strain>
    </source>
</reference>
<evidence type="ECO:0000256" key="2">
    <source>
        <dbReference type="ARBA" id="ARBA00006695"/>
    </source>
</evidence>
<sequence length="387" mass="46050">MGGGDLNLKKSWHPQLLSNQRKVYESEQRALEERKKTQQRVQELREERAQEELQKKIEEAGGKKRIDRVDFLYNGPTDGALGTTEELEGFLLGKRSIASVLTKDDGKQLRQTAGEDKFATALGNANSARDTATKIREDPLLAIKRREQEAYEAMMNDPIKRRQLLASMGIDDGMKKERREKRRHRHRDEDDRERRHKRRRSHSRHRSPSRDRHEDRRRHRSEDNRPRDDERRSSRRDDSRERDRPRDDRRYRPTRDDSNERNRSRDKDRHRQGRDDSRERKRHSDRRDTDRVGRDERDRPRHSYSGGRNSRPAVDDKAAEEERARKLEAMQSAATDLDADRRKRLAEIEERERLEQETEDRARQRGGDTTFSSGLNRKAVDRMGRRA</sequence>
<name>A0A6P8AXG8_PYRGI</name>
<comment type="subcellular location">
    <subcellularLocation>
        <location evidence="1">Nucleus</location>
    </subcellularLocation>
</comment>
<dbReference type="KEGG" id="pgri:PgNI_10160"/>
<dbReference type="GeneID" id="41965043"/>
<dbReference type="GO" id="GO:0005684">
    <property type="term" value="C:U2-type spliceosomal complex"/>
    <property type="evidence" value="ECO:0007669"/>
    <property type="project" value="TreeGrafter"/>
</dbReference>
<evidence type="ECO:0000256" key="3">
    <source>
        <dbReference type="ARBA" id="ARBA00022664"/>
    </source>
</evidence>
<keyword evidence="4" id="KW-0747">Spliceosome</keyword>
<dbReference type="RefSeq" id="XP_030979567.1">
    <property type="nucleotide sequence ID" value="XM_031130135.1"/>
</dbReference>
<evidence type="ECO:0000256" key="7">
    <source>
        <dbReference type="ARBA" id="ARBA00023242"/>
    </source>
</evidence>